<evidence type="ECO:0000256" key="12">
    <source>
        <dbReference type="RuleBase" id="RU003519"/>
    </source>
</evidence>
<comment type="function">
    <text evidence="12">Cell surface proteoglycan.</text>
</comment>
<keyword evidence="4 12" id="KW-0336">GPI-anchor</keyword>
<feature type="region of interest" description="Disordered" evidence="13">
    <location>
        <begin position="431"/>
        <end position="453"/>
    </location>
</feature>
<dbReference type="GeneID" id="117679595"/>
<evidence type="ECO:0000256" key="11">
    <source>
        <dbReference type="RuleBase" id="RU003518"/>
    </source>
</evidence>
<feature type="region of interest" description="Disordered" evidence="13">
    <location>
        <begin position="822"/>
        <end position="849"/>
    </location>
</feature>
<comment type="subcellular location">
    <subcellularLocation>
        <location evidence="1 12">Cell membrane</location>
        <topology evidence="1 12">Lipid-anchor</topology>
        <topology evidence="1 12">GPI-anchor</topology>
    </subcellularLocation>
</comment>
<feature type="signal peptide" evidence="14">
    <location>
        <begin position="1"/>
        <end position="29"/>
    </location>
</feature>
<evidence type="ECO:0000256" key="10">
    <source>
        <dbReference type="ARBA" id="ARBA00023288"/>
    </source>
</evidence>
<dbReference type="Pfam" id="PF01153">
    <property type="entry name" value="Glypican"/>
    <property type="match status" value="2"/>
</dbReference>
<proteinExistence type="inferred from homology"/>
<organism evidence="15 16">
    <name type="scientific">Pantherophis guttatus</name>
    <name type="common">Corn snake</name>
    <name type="synonym">Elaphe guttata</name>
    <dbReference type="NCBI Taxonomy" id="94885"/>
    <lineage>
        <taxon>Eukaryota</taxon>
        <taxon>Metazoa</taxon>
        <taxon>Chordata</taxon>
        <taxon>Craniata</taxon>
        <taxon>Vertebrata</taxon>
        <taxon>Euteleostomi</taxon>
        <taxon>Lepidosauria</taxon>
        <taxon>Squamata</taxon>
        <taxon>Bifurcata</taxon>
        <taxon>Unidentata</taxon>
        <taxon>Episquamata</taxon>
        <taxon>Toxicofera</taxon>
        <taxon>Serpentes</taxon>
        <taxon>Colubroidea</taxon>
        <taxon>Colubridae</taxon>
        <taxon>Colubrinae</taxon>
        <taxon>Pantherophis</taxon>
    </lineage>
</organism>
<comment type="similarity">
    <text evidence="2 11">Belongs to the glypican family.</text>
</comment>
<sequence length="1028" mass="115408">MSDGGAAAAAASAWRLCALLAAALLGARPEPTCQRVRSAFQALQPGARGVLDSPGPGSDLQICIPKALTCCSRKMEERYQGLARSNMEQILQTASMDLKFLIMQNAALFQEAFEMVVRHARNHTNSMFRNYFRHVAARTSKLVGEFFTDISLYILGSDINVNDMVNEFFDSLFPLIYPHLIHPGAPDPPVETLECLRLARRDLKAFGPFPKIMMTQVSKSLQVTRLFLQALNLGIEVVNTTDHLRFSKECGRALLKMWYCPQCQDLLLAKPCAGFCGGVLQGCLASVVEIDGHWREYLRSLEGMVKGMKGTYDVEHVLLNLFSLVQDAIGYMQKNAGKLVTTISKLCGPSQQRQHRSAWNPEDHVADQRMMGATLVEPQETLSGRKRELVTKLRAHSGFYSSLPEYICSHSSTVHNNTFCWNGHEVVERYTHPPTRNGGRSQSGQHEAKARGPEPVISQIIDKLKHINQLLKGTSASRRKNLDRLEDEEGAESGDCDDEDACNEAAASGDGELKVKNQLRFLAGDHLKVCPQGYTCCSQAMEEKYWQQSRQDFSHAVVELSNNLQGTFGSRYKKFDEFFRELLDNAEKSLNDMFVRTYGLLYTQNAEMFKDLFVDLKRYYAGGRVNLEEMLNDFWARLLERMFRLVNPQYHFSDEYLECVSKYTEQLKPFGDVPRKLKLQVTRAFVAARTFAQGLAVAKDVVAKVSAVNPTPQGVRALTKMMYCPFCRGFVAIKPCYNYCFNVMRGCLANQGELETEWNNFIDSMLQLAERLEGPFNIESVMDPIDVKISDAIMNMQENSLQVSQKVFQGCGQPKMLAQTRASRSASDSSFSARFRPYNPEERPTTAAGTSLDRLVTDVKEKLKQAKKFWSSLPTNLCSNEKMAAGNVHEEECWNGKNKSRYLFAVMPNGFANQANNPEVEVDTSKPDIVIRQQIMSLRVMTSKLKNAYNGNDVDFIDINDESSGEGSGSGCELHQCSPELVLNATEVTQNVNKIDQKVIDLAGNFGPSEAVLLLSLFFFLVGQRQWR</sequence>
<evidence type="ECO:0000256" key="9">
    <source>
        <dbReference type="ARBA" id="ARBA00023207"/>
    </source>
</evidence>
<evidence type="ECO:0000256" key="4">
    <source>
        <dbReference type="ARBA" id="ARBA00022622"/>
    </source>
</evidence>
<dbReference type="PANTHER" id="PTHR10822">
    <property type="entry name" value="GLYPICAN"/>
    <property type="match status" value="1"/>
</dbReference>
<keyword evidence="7 12" id="KW-0472">Membrane</keyword>
<dbReference type="RefSeq" id="XP_060539896.1">
    <property type="nucleotide sequence ID" value="XM_060683913.1"/>
</dbReference>
<evidence type="ECO:0000313" key="16">
    <source>
        <dbReference type="RefSeq" id="XP_060539896.1"/>
    </source>
</evidence>
<keyword evidence="9 12" id="KW-0357">Heparan sulfate</keyword>
<evidence type="ECO:0000256" key="3">
    <source>
        <dbReference type="ARBA" id="ARBA00022475"/>
    </source>
</evidence>
<evidence type="ECO:0000256" key="5">
    <source>
        <dbReference type="ARBA" id="ARBA00022729"/>
    </source>
</evidence>
<evidence type="ECO:0000256" key="1">
    <source>
        <dbReference type="ARBA" id="ARBA00004609"/>
    </source>
</evidence>
<keyword evidence="6 12" id="KW-0654">Proteoglycan</keyword>
<evidence type="ECO:0000313" key="15">
    <source>
        <dbReference type="Proteomes" id="UP001652622"/>
    </source>
</evidence>
<feature type="compositionally biased region" description="Low complexity" evidence="13">
    <location>
        <begin position="822"/>
        <end position="836"/>
    </location>
</feature>
<protein>
    <submittedName>
        <fullName evidence="16">Glypican-4 isoform X1</fullName>
    </submittedName>
</protein>
<evidence type="ECO:0000256" key="8">
    <source>
        <dbReference type="ARBA" id="ARBA00023180"/>
    </source>
</evidence>
<accession>A0ABM3YUT8</accession>
<reference evidence="16" key="1">
    <citation type="submission" date="2025-08" db="UniProtKB">
        <authorList>
            <consortium name="RefSeq"/>
        </authorList>
    </citation>
    <scope>IDENTIFICATION</scope>
    <source>
        <tissue evidence="16">Blood</tissue>
    </source>
</reference>
<evidence type="ECO:0000256" key="7">
    <source>
        <dbReference type="ARBA" id="ARBA00023136"/>
    </source>
</evidence>
<keyword evidence="3" id="KW-1003">Cell membrane</keyword>
<feature type="chain" id="PRO_5046965612" evidence="14">
    <location>
        <begin position="30"/>
        <end position="1028"/>
    </location>
</feature>
<evidence type="ECO:0000256" key="13">
    <source>
        <dbReference type="SAM" id="MobiDB-lite"/>
    </source>
</evidence>
<evidence type="ECO:0000256" key="2">
    <source>
        <dbReference type="ARBA" id="ARBA00010260"/>
    </source>
</evidence>
<keyword evidence="8" id="KW-0325">Glycoprotein</keyword>
<evidence type="ECO:0000256" key="6">
    <source>
        <dbReference type="ARBA" id="ARBA00022974"/>
    </source>
</evidence>
<dbReference type="InterPro" id="IPR001863">
    <property type="entry name" value="Glypican"/>
</dbReference>
<keyword evidence="5 14" id="KW-0732">Signal</keyword>
<dbReference type="Proteomes" id="UP001652622">
    <property type="component" value="Unplaced"/>
</dbReference>
<keyword evidence="10 12" id="KW-0449">Lipoprotein</keyword>
<dbReference type="PANTHER" id="PTHR10822:SF25">
    <property type="entry name" value="GLYPICAN-4"/>
    <property type="match status" value="1"/>
</dbReference>
<name>A0ABM3YUT8_PANGU</name>
<evidence type="ECO:0000256" key="14">
    <source>
        <dbReference type="SAM" id="SignalP"/>
    </source>
</evidence>
<gene>
    <name evidence="16" type="primary">GPC4</name>
</gene>
<feature type="region of interest" description="Disordered" evidence="13">
    <location>
        <begin position="481"/>
        <end position="502"/>
    </location>
</feature>
<keyword evidence="15" id="KW-1185">Reference proteome</keyword>
<feature type="compositionally biased region" description="Acidic residues" evidence="13">
    <location>
        <begin position="485"/>
        <end position="502"/>
    </location>
</feature>